<dbReference type="Proteomes" id="UP000028194">
    <property type="component" value="Chromosome"/>
</dbReference>
<dbReference type="GeneID" id="41597635"/>
<reference evidence="2 3" key="1">
    <citation type="journal article" date="2014" name="PLoS ONE">
        <title>Genome Sequence of Candidatus Nitrososphaera evergladensis from Group I.1b Enriched from Everglades Soil Reveals Novel Genomic Features of the Ammonia-Oxidizing Archaea.</title>
        <authorList>
            <person name="Zhalnina K.V."/>
            <person name="Dias R."/>
            <person name="Leonard M.T."/>
            <person name="Dorr de Quadros P."/>
            <person name="Camargo F.A."/>
            <person name="Drew J.C."/>
            <person name="Farmerie W.G."/>
            <person name="Daroub S.H."/>
            <person name="Triplett E.W."/>
        </authorList>
    </citation>
    <scope>NUCLEOTIDE SEQUENCE [LARGE SCALE GENOMIC DNA]</scope>
    <source>
        <strain evidence="2 3">SR1</strain>
    </source>
</reference>
<keyword evidence="1" id="KW-0812">Transmembrane</keyword>
<gene>
    <name evidence="2" type="ORF">NTE_01876</name>
</gene>
<evidence type="ECO:0000256" key="1">
    <source>
        <dbReference type="SAM" id="Phobius"/>
    </source>
</evidence>
<proteinExistence type="predicted"/>
<dbReference type="EMBL" id="CP007174">
    <property type="protein sequence ID" value="AIF83936.1"/>
    <property type="molecule type" value="Genomic_DNA"/>
</dbReference>
<dbReference type="AlphaFoldDB" id="A0A075MQW1"/>
<feature type="transmembrane region" description="Helical" evidence="1">
    <location>
        <begin position="12"/>
        <end position="30"/>
    </location>
</feature>
<dbReference type="RefSeq" id="WP_148700615.1">
    <property type="nucleotide sequence ID" value="NZ_CP007174.1"/>
</dbReference>
<sequence length="109" mass="11825">MVLDPPREQVNVKRMMIYSFIPFLSIYAGWRIQKFWLLTGINFGLGLVIGGLTGGIANSIDNYAASLAIIISGIAAEIAISLLLVKHYATEYNEKISAASGTESQSTTK</sequence>
<keyword evidence="3" id="KW-1185">Reference proteome</keyword>
<dbReference type="KEGG" id="nev:NTE_01876"/>
<accession>A0A075MQW1</accession>
<name>A0A075MQW1_9ARCH</name>
<keyword evidence="1" id="KW-0472">Membrane</keyword>
<feature type="transmembrane region" description="Helical" evidence="1">
    <location>
        <begin position="63"/>
        <end position="85"/>
    </location>
</feature>
<evidence type="ECO:0000313" key="2">
    <source>
        <dbReference type="EMBL" id="AIF83936.1"/>
    </source>
</evidence>
<feature type="transmembrane region" description="Helical" evidence="1">
    <location>
        <begin position="35"/>
        <end position="57"/>
    </location>
</feature>
<protein>
    <submittedName>
        <fullName evidence="2">Uncharacterized protein</fullName>
    </submittedName>
</protein>
<organism evidence="2 3">
    <name type="scientific">Candidatus Nitrososphaera evergladensis SR1</name>
    <dbReference type="NCBI Taxonomy" id="1459636"/>
    <lineage>
        <taxon>Archaea</taxon>
        <taxon>Nitrososphaerota</taxon>
        <taxon>Nitrososphaeria</taxon>
        <taxon>Nitrososphaerales</taxon>
        <taxon>Nitrososphaeraceae</taxon>
        <taxon>Nitrososphaera</taxon>
    </lineage>
</organism>
<keyword evidence="1" id="KW-1133">Transmembrane helix</keyword>
<dbReference type="HOGENOM" id="CLU_2177770_0_0_2"/>
<evidence type="ECO:0000313" key="3">
    <source>
        <dbReference type="Proteomes" id="UP000028194"/>
    </source>
</evidence>